<keyword evidence="8" id="KW-0472">Membrane</keyword>
<comment type="similarity">
    <text evidence="2">Belongs to the sorting nexin family.</text>
</comment>
<protein>
    <recommendedName>
        <fullName evidence="10">PX domain-containing protein</fullName>
    </recommendedName>
</protein>
<reference evidence="11 12" key="1">
    <citation type="submission" date="2017-03" db="EMBL/GenBank/DDBJ databases">
        <title>Widespread Adenine N6-methylation of Active Genes in Fungi.</title>
        <authorList>
            <consortium name="DOE Joint Genome Institute"/>
            <person name="Mondo S.J."/>
            <person name="Dannebaum R.O."/>
            <person name="Kuo R.C."/>
            <person name="Louie K.B."/>
            <person name="Bewick A.J."/>
            <person name="Labutti K."/>
            <person name="Haridas S."/>
            <person name="Kuo A."/>
            <person name="Salamov A."/>
            <person name="Ahrendt S.R."/>
            <person name="Lau R."/>
            <person name="Bowen B.P."/>
            <person name="Lipzen A."/>
            <person name="Sullivan W."/>
            <person name="Andreopoulos W.B."/>
            <person name="Clum A."/>
            <person name="Lindquist E."/>
            <person name="Daum C."/>
            <person name="Northen T.R."/>
            <person name="Ramamoorthy G."/>
            <person name="Schmitz R.J."/>
            <person name="Gryganskyi A."/>
            <person name="Culley D."/>
            <person name="Magnuson J."/>
            <person name="James T.Y."/>
            <person name="O'Malley M.A."/>
            <person name="Stajich J.E."/>
            <person name="Spatafora J.W."/>
            <person name="Visel A."/>
            <person name="Grigoriev I.V."/>
        </authorList>
    </citation>
    <scope>NUCLEOTIDE SEQUENCE [LARGE SCALE GENOMIC DNA]</scope>
    <source>
        <strain evidence="11 12">NRRL Y-17943</strain>
    </source>
</reference>
<proteinExistence type="inferred from homology"/>
<evidence type="ECO:0000259" key="10">
    <source>
        <dbReference type="PROSITE" id="PS50195"/>
    </source>
</evidence>
<dbReference type="Pfam" id="PF00787">
    <property type="entry name" value="PX"/>
    <property type="match status" value="1"/>
</dbReference>
<feature type="compositionally biased region" description="Basic and acidic residues" evidence="9">
    <location>
        <begin position="459"/>
        <end position="483"/>
    </location>
</feature>
<dbReference type="SMART" id="SM00312">
    <property type="entry name" value="PX"/>
    <property type="match status" value="1"/>
</dbReference>
<dbReference type="InterPro" id="IPR001683">
    <property type="entry name" value="PX_dom"/>
</dbReference>
<comment type="subcellular location">
    <subcellularLocation>
        <location evidence="1">Endosome membrane</location>
        <topology evidence="1">Peripheral membrane protein</topology>
    </subcellularLocation>
</comment>
<feature type="compositionally biased region" description="Low complexity" evidence="9">
    <location>
        <begin position="28"/>
        <end position="49"/>
    </location>
</feature>
<dbReference type="GO" id="GO:0042147">
    <property type="term" value="P:retrograde transport, endosome to Golgi"/>
    <property type="evidence" value="ECO:0007669"/>
    <property type="project" value="InterPro"/>
</dbReference>
<dbReference type="RefSeq" id="XP_021870096.1">
    <property type="nucleotide sequence ID" value="XM_022016243.1"/>
</dbReference>
<dbReference type="PANTHER" id="PTHR46979:SF2">
    <property type="entry name" value="SORTING NEXIN-41"/>
    <property type="match status" value="1"/>
</dbReference>
<feature type="region of interest" description="Disordered" evidence="9">
    <location>
        <begin position="594"/>
        <end position="668"/>
    </location>
</feature>
<evidence type="ECO:0000256" key="3">
    <source>
        <dbReference type="ARBA" id="ARBA00022448"/>
    </source>
</evidence>
<dbReference type="GO" id="GO:0015031">
    <property type="term" value="P:protein transport"/>
    <property type="evidence" value="ECO:0007669"/>
    <property type="project" value="UniProtKB-KW"/>
</dbReference>
<evidence type="ECO:0000256" key="7">
    <source>
        <dbReference type="ARBA" id="ARBA00023121"/>
    </source>
</evidence>
<dbReference type="GeneID" id="33558052"/>
<keyword evidence="7" id="KW-0446">Lipid-binding</keyword>
<evidence type="ECO:0000256" key="4">
    <source>
        <dbReference type="ARBA" id="ARBA00022753"/>
    </source>
</evidence>
<dbReference type="SUPFAM" id="SSF64268">
    <property type="entry name" value="PX domain"/>
    <property type="match status" value="1"/>
</dbReference>
<dbReference type="CDD" id="cd06867">
    <property type="entry name" value="PX_SNX41_42"/>
    <property type="match status" value="1"/>
</dbReference>
<keyword evidence="5" id="KW-0653">Protein transport</keyword>
<dbReference type="InterPro" id="IPR027267">
    <property type="entry name" value="AH/BAR_dom_sf"/>
</dbReference>
<feature type="domain" description="PX" evidence="10">
    <location>
        <begin position="111"/>
        <end position="228"/>
    </location>
</feature>
<evidence type="ECO:0000256" key="9">
    <source>
        <dbReference type="SAM" id="MobiDB-lite"/>
    </source>
</evidence>
<evidence type="ECO:0000256" key="1">
    <source>
        <dbReference type="ARBA" id="ARBA00004481"/>
    </source>
</evidence>
<feature type="compositionally biased region" description="Polar residues" evidence="9">
    <location>
        <begin position="13"/>
        <end position="27"/>
    </location>
</feature>
<evidence type="ECO:0000256" key="6">
    <source>
        <dbReference type="ARBA" id="ARBA00023006"/>
    </source>
</evidence>
<dbReference type="FunCoup" id="A0A1Y1UEL0">
    <property type="interactions" value="42"/>
</dbReference>
<evidence type="ECO:0000313" key="12">
    <source>
        <dbReference type="Proteomes" id="UP000193218"/>
    </source>
</evidence>
<evidence type="ECO:0000256" key="8">
    <source>
        <dbReference type="ARBA" id="ARBA00023136"/>
    </source>
</evidence>
<dbReference type="OrthoDB" id="289314at2759"/>
<evidence type="ECO:0000256" key="2">
    <source>
        <dbReference type="ARBA" id="ARBA00010883"/>
    </source>
</evidence>
<feature type="compositionally biased region" description="Low complexity" evidence="9">
    <location>
        <begin position="257"/>
        <end position="268"/>
    </location>
</feature>
<sequence>MEDATSGPDPFSASPSQSGANTPQRAESSAPSTTSSPPPRASTSSPIPTVVTRRLSTTNSHFSAASGSPPPTHRASFPDPSKEPKRGSSRLSGPPAKEGFCCERDKEIAKGEDVSIIDAFKTTEGGTATYITYVIRLGSHTTRRRYSAFLSLHQALTGLYPVLIIPPIPSKQSIADYAVKGQTKAKEDATVIARRKRLLEDFLRRLIRHPILGGEHVLHRFLEDGVSWSEVLHSPPISLLPKSPLHAPSHNPTFQGSDQSPSSSPQSSTAPTYIAHHLIPTPSPNHPLKHPDTRFMDSEIFTEKFQAHFSGTMEKVNRRTVKRWGERAGDLSELGAVWNGFSLVESGKLGEAVEKVGQAVDSEYLATAALLQAWEQTTTEPLHIYAQFASLIRSRLAFRHQKHVQFELVQDALENQKDKLDVLENAEKEARRLNDALERGGSRLLGQAVDGVSSDENAEQLRERALERERERERDRERQERIARGSRKSGSSFGLLNAVKHSLSGMMDVDPEATRRANIAKTRDNISQLEDSLQASAQDLKYASTTLQADLDRFQRQKVADLRQLTIQLSKVHHEWCRQNLEAWQAAQAAIREVEPHPSRPPAPEQPELPPKSDNVGTSLAMGGLQSELDRIEASNKPLPLPEGEGILDANEDTGVRQASSGEAPGPL</sequence>
<organism evidence="11 12">
    <name type="scientific">Kockovaella imperatae</name>
    <dbReference type="NCBI Taxonomy" id="4999"/>
    <lineage>
        <taxon>Eukaryota</taxon>
        <taxon>Fungi</taxon>
        <taxon>Dikarya</taxon>
        <taxon>Basidiomycota</taxon>
        <taxon>Agaricomycotina</taxon>
        <taxon>Tremellomycetes</taxon>
        <taxon>Tremellales</taxon>
        <taxon>Cuniculitremaceae</taxon>
        <taxon>Kockovaella</taxon>
    </lineage>
</organism>
<comment type="caution">
    <text evidence="11">The sequence shown here is derived from an EMBL/GenBank/DDBJ whole genome shotgun (WGS) entry which is preliminary data.</text>
</comment>
<keyword evidence="3" id="KW-0813">Transport</keyword>
<dbReference type="GO" id="GO:0006914">
    <property type="term" value="P:autophagy"/>
    <property type="evidence" value="ECO:0007669"/>
    <property type="project" value="UniProtKB-KW"/>
</dbReference>
<dbReference type="STRING" id="4999.A0A1Y1UEL0"/>
<feature type="region of interest" description="Disordered" evidence="9">
    <location>
        <begin position="447"/>
        <end position="489"/>
    </location>
</feature>
<feature type="region of interest" description="Disordered" evidence="9">
    <location>
        <begin position="1"/>
        <end position="100"/>
    </location>
</feature>
<dbReference type="Gene3D" id="1.20.1270.60">
    <property type="entry name" value="Arfaptin homology (AH) domain/BAR domain"/>
    <property type="match status" value="1"/>
</dbReference>
<dbReference type="GO" id="GO:0035091">
    <property type="term" value="F:phosphatidylinositol binding"/>
    <property type="evidence" value="ECO:0007669"/>
    <property type="project" value="InterPro"/>
</dbReference>
<dbReference type="Gene3D" id="3.30.1520.10">
    <property type="entry name" value="Phox-like domain"/>
    <property type="match status" value="1"/>
</dbReference>
<accession>A0A1Y1UEL0</accession>
<dbReference type="PROSITE" id="PS50195">
    <property type="entry name" value="PX"/>
    <property type="match status" value="1"/>
</dbReference>
<keyword evidence="6" id="KW-0072">Autophagy</keyword>
<evidence type="ECO:0000256" key="5">
    <source>
        <dbReference type="ARBA" id="ARBA00022927"/>
    </source>
</evidence>
<gene>
    <name evidence="11" type="ORF">BD324DRAFT_629706</name>
</gene>
<dbReference type="InterPro" id="IPR051079">
    <property type="entry name" value="Sorting_Nexin_Autophagy"/>
</dbReference>
<dbReference type="InParanoid" id="A0A1Y1UEL0"/>
<dbReference type="GO" id="GO:0005829">
    <property type="term" value="C:cytosol"/>
    <property type="evidence" value="ECO:0007669"/>
    <property type="project" value="GOC"/>
</dbReference>
<feature type="region of interest" description="Disordered" evidence="9">
    <location>
        <begin position="242"/>
        <end position="270"/>
    </location>
</feature>
<keyword evidence="4" id="KW-0967">Endosome</keyword>
<feature type="compositionally biased region" description="Pro residues" evidence="9">
    <location>
        <begin position="599"/>
        <end position="610"/>
    </location>
</feature>
<dbReference type="InterPro" id="IPR036871">
    <property type="entry name" value="PX_dom_sf"/>
</dbReference>
<keyword evidence="12" id="KW-1185">Reference proteome</keyword>
<dbReference type="Proteomes" id="UP000193218">
    <property type="component" value="Unassembled WGS sequence"/>
</dbReference>
<name>A0A1Y1UEL0_9TREE</name>
<dbReference type="GO" id="GO:0010008">
    <property type="term" value="C:endosome membrane"/>
    <property type="evidence" value="ECO:0007669"/>
    <property type="project" value="UniProtKB-SubCell"/>
</dbReference>
<feature type="compositionally biased region" description="Polar residues" evidence="9">
    <location>
        <begin position="54"/>
        <end position="66"/>
    </location>
</feature>
<dbReference type="EMBL" id="NBSH01000009">
    <property type="protein sequence ID" value="ORX35967.1"/>
    <property type="molecule type" value="Genomic_DNA"/>
</dbReference>
<dbReference type="InterPro" id="IPR044106">
    <property type="entry name" value="PX_Snx41/Atg20"/>
</dbReference>
<dbReference type="AlphaFoldDB" id="A0A1Y1UEL0"/>
<evidence type="ECO:0000313" key="11">
    <source>
        <dbReference type="EMBL" id="ORX35967.1"/>
    </source>
</evidence>
<dbReference type="PANTHER" id="PTHR46979">
    <property type="entry name" value="SORTING NEXIN-41"/>
    <property type="match status" value="1"/>
</dbReference>